<dbReference type="PROSITE" id="PS51201">
    <property type="entry name" value="RCK_N"/>
    <property type="match status" value="1"/>
</dbReference>
<evidence type="ECO:0000256" key="6">
    <source>
        <dbReference type="ARBA" id="ARBA00023065"/>
    </source>
</evidence>
<dbReference type="InterPro" id="IPR050721">
    <property type="entry name" value="Trk_Ktr_HKT_K-transport"/>
</dbReference>
<evidence type="ECO:0000256" key="4">
    <source>
        <dbReference type="ARBA" id="ARBA00022958"/>
    </source>
</evidence>
<gene>
    <name evidence="9" type="primary">trkA</name>
    <name evidence="9" type="ORF">H9890_01550</name>
</gene>
<dbReference type="AlphaFoldDB" id="A0A9D1Q9G8"/>
<dbReference type="Gene3D" id="3.40.50.720">
    <property type="entry name" value="NAD(P)-binding Rossmann-like Domain"/>
    <property type="match status" value="2"/>
</dbReference>
<dbReference type="Pfam" id="PF02080">
    <property type="entry name" value="TrkA_C"/>
    <property type="match status" value="2"/>
</dbReference>
<dbReference type="SUPFAM" id="SSF116726">
    <property type="entry name" value="TrkA C-terminal domain-like"/>
    <property type="match status" value="2"/>
</dbReference>
<name>A0A9D1Q9G8_9FIRM</name>
<dbReference type="PRINTS" id="PR00335">
    <property type="entry name" value="KUPTAKETRKA"/>
</dbReference>
<dbReference type="Gene3D" id="3.30.70.1450">
    <property type="entry name" value="Regulator of K+ conductance, C-terminal domain"/>
    <property type="match status" value="2"/>
</dbReference>
<dbReference type="PANTHER" id="PTHR43833">
    <property type="entry name" value="POTASSIUM CHANNEL PROTEIN 2-RELATED-RELATED"/>
    <property type="match status" value="1"/>
</dbReference>
<dbReference type="GO" id="GO:0015079">
    <property type="term" value="F:potassium ion transmembrane transporter activity"/>
    <property type="evidence" value="ECO:0007669"/>
    <property type="project" value="InterPro"/>
</dbReference>
<dbReference type="PROSITE" id="PS51202">
    <property type="entry name" value="RCK_C"/>
    <property type="match status" value="2"/>
</dbReference>
<proteinExistence type="predicted"/>
<dbReference type="SUPFAM" id="SSF51735">
    <property type="entry name" value="NAD(P)-binding Rossmann-fold domains"/>
    <property type="match status" value="2"/>
</dbReference>
<evidence type="ECO:0000259" key="8">
    <source>
        <dbReference type="PROSITE" id="PS51202"/>
    </source>
</evidence>
<accession>A0A9D1Q9G8</accession>
<feature type="domain" description="RCK C-terminal" evidence="8">
    <location>
        <begin position="140"/>
        <end position="224"/>
    </location>
</feature>
<keyword evidence="6" id="KW-0406">Ion transport</keyword>
<organism evidence="9 10">
    <name type="scientific">Candidatus Faecalibacterium intestinigallinarum</name>
    <dbReference type="NCBI Taxonomy" id="2838581"/>
    <lineage>
        <taxon>Bacteria</taxon>
        <taxon>Bacillati</taxon>
        <taxon>Bacillota</taxon>
        <taxon>Clostridia</taxon>
        <taxon>Eubacteriales</taxon>
        <taxon>Oscillospiraceae</taxon>
        <taxon>Faecalibacterium</taxon>
    </lineage>
</organism>
<evidence type="ECO:0000256" key="5">
    <source>
        <dbReference type="ARBA" id="ARBA00023027"/>
    </source>
</evidence>
<reference evidence="9" key="2">
    <citation type="submission" date="2021-04" db="EMBL/GenBank/DDBJ databases">
        <authorList>
            <person name="Gilroy R."/>
        </authorList>
    </citation>
    <scope>NUCLEOTIDE SEQUENCE</scope>
    <source>
        <strain evidence="9">ChiHcolR34-3080</strain>
    </source>
</reference>
<feature type="domain" description="RCK N-terminal" evidence="7">
    <location>
        <begin position="1"/>
        <end position="120"/>
    </location>
</feature>
<dbReference type="Pfam" id="PF02254">
    <property type="entry name" value="TrkA_N"/>
    <property type="match status" value="2"/>
</dbReference>
<evidence type="ECO:0000313" key="10">
    <source>
        <dbReference type="Proteomes" id="UP000823933"/>
    </source>
</evidence>
<dbReference type="InterPro" id="IPR036721">
    <property type="entry name" value="RCK_C_sf"/>
</dbReference>
<evidence type="ECO:0000259" key="7">
    <source>
        <dbReference type="PROSITE" id="PS51201"/>
    </source>
</evidence>
<dbReference type="InterPro" id="IPR006036">
    <property type="entry name" value="K_uptake_TrkA"/>
</dbReference>
<feature type="domain" description="RCK C-terminal" evidence="8">
    <location>
        <begin position="371"/>
        <end position="452"/>
    </location>
</feature>
<evidence type="ECO:0000256" key="2">
    <source>
        <dbReference type="ARBA" id="ARBA00022448"/>
    </source>
</evidence>
<dbReference type="NCBIfam" id="NF007039">
    <property type="entry name" value="PRK09496.3-2"/>
    <property type="match status" value="1"/>
</dbReference>
<evidence type="ECO:0000256" key="1">
    <source>
        <dbReference type="ARBA" id="ARBA00017378"/>
    </source>
</evidence>
<dbReference type="InterPro" id="IPR006037">
    <property type="entry name" value="RCK_C"/>
</dbReference>
<dbReference type="InterPro" id="IPR036291">
    <property type="entry name" value="NAD(P)-bd_dom_sf"/>
</dbReference>
<protein>
    <recommendedName>
        <fullName evidence="1">Trk system potassium uptake protein TrkA</fullName>
    </recommendedName>
</protein>
<evidence type="ECO:0000313" key="9">
    <source>
        <dbReference type="EMBL" id="HIW08070.1"/>
    </source>
</evidence>
<keyword evidence="2" id="KW-0813">Transport</keyword>
<keyword evidence="5" id="KW-0520">NAD</keyword>
<keyword evidence="4" id="KW-0630">Potassium</keyword>
<reference evidence="9" key="1">
    <citation type="journal article" date="2021" name="PeerJ">
        <title>Extensive microbial diversity within the chicken gut microbiome revealed by metagenomics and culture.</title>
        <authorList>
            <person name="Gilroy R."/>
            <person name="Ravi A."/>
            <person name="Getino M."/>
            <person name="Pursley I."/>
            <person name="Horton D.L."/>
            <person name="Alikhan N.F."/>
            <person name="Baker D."/>
            <person name="Gharbi K."/>
            <person name="Hall N."/>
            <person name="Watson M."/>
            <person name="Adriaenssens E.M."/>
            <person name="Foster-Nyarko E."/>
            <person name="Jarju S."/>
            <person name="Secka A."/>
            <person name="Antonio M."/>
            <person name="Oren A."/>
            <person name="Chaudhuri R.R."/>
            <person name="La Ragione R."/>
            <person name="Hildebrand F."/>
            <person name="Pallen M.J."/>
        </authorList>
    </citation>
    <scope>NUCLEOTIDE SEQUENCE</scope>
    <source>
        <strain evidence="9">ChiHcolR34-3080</strain>
    </source>
</reference>
<dbReference type="PANTHER" id="PTHR43833:SF5">
    <property type="entry name" value="TRK SYSTEM POTASSIUM UPTAKE PROTEIN TRKA"/>
    <property type="match status" value="1"/>
</dbReference>
<comment type="caution">
    <text evidence="9">The sequence shown here is derived from an EMBL/GenBank/DDBJ whole genome shotgun (WGS) entry which is preliminary data.</text>
</comment>
<dbReference type="GO" id="GO:0005886">
    <property type="term" value="C:plasma membrane"/>
    <property type="evidence" value="ECO:0007669"/>
    <property type="project" value="InterPro"/>
</dbReference>
<dbReference type="NCBIfam" id="NF007033">
    <property type="entry name" value="PRK09496.1-5"/>
    <property type="match status" value="1"/>
</dbReference>
<dbReference type="InterPro" id="IPR003148">
    <property type="entry name" value="RCK_N"/>
</dbReference>
<sequence>MKIILVGGGKVGTALARQLSEEGHSVTVIDTNKARVEQIVQSYDVLGVVGNGTSIATLSEAGIEDTDVFIAITGSDELNLLCCMFAKKAGSRHTIARVRNPSYSHELDFIRQQTGISAIINPEMTAATEISRLLRFPGAFKIDTFAGGRVQLIKFALTQAHGLDGMPIRDIPARMGCDILVCAVERGKTVTIPDGSFVLRSGDLVTFLATPDKAQQFFTRLGIPTAPVKNAMIVGGGAIAFYLSQYLLENKIKVRIIERDLARCDYLAEELPAAQILCEDGSNRSFLLSEGLASAEAFVALTNMDEENILLSLFASNHSDAKRVTKINRLEFDDILNSFDLGSVIYPKYMTCDFIVQYVRALQNEAGSNIKTLYRILDDRVEALEFTVHEVSAATGVPLSELHLKPNLLLCCITRGDRIIIPRGGDTIQLGDTVIVVTLQHGLHDLRDIVAGQGGARR</sequence>
<evidence type="ECO:0000256" key="3">
    <source>
        <dbReference type="ARBA" id="ARBA00022538"/>
    </source>
</evidence>
<dbReference type="EMBL" id="DXHQ01000019">
    <property type="protein sequence ID" value="HIW08070.1"/>
    <property type="molecule type" value="Genomic_DNA"/>
</dbReference>
<keyword evidence="3" id="KW-0633">Potassium transport</keyword>
<dbReference type="NCBIfam" id="NF007031">
    <property type="entry name" value="PRK09496.1-2"/>
    <property type="match status" value="1"/>
</dbReference>
<dbReference type="Proteomes" id="UP000823933">
    <property type="component" value="Unassembled WGS sequence"/>
</dbReference>